<keyword evidence="3" id="KW-0966">Cell projection</keyword>
<evidence type="ECO:0000313" key="4">
    <source>
        <dbReference type="Proteomes" id="UP000032047"/>
    </source>
</evidence>
<keyword evidence="3" id="KW-0282">Flagellum</keyword>
<dbReference type="Pfam" id="PF02120">
    <property type="entry name" value="Flg_hook"/>
    <property type="match status" value="1"/>
</dbReference>
<comment type="caution">
    <text evidence="3">The sequence shown here is derived from an EMBL/GenBank/DDBJ whole genome shotgun (WGS) entry which is preliminary data.</text>
</comment>
<dbReference type="Proteomes" id="UP000032047">
    <property type="component" value="Unassembled WGS sequence"/>
</dbReference>
<protein>
    <submittedName>
        <fullName evidence="3">Flagellar hook-length control protein FliK</fullName>
    </submittedName>
</protein>
<feature type="domain" description="Flagellar hook-length control protein-like C-terminal" evidence="2">
    <location>
        <begin position="342"/>
        <end position="399"/>
    </location>
</feature>
<dbReference type="InterPro" id="IPR021136">
    <property type="entry name" value="Flagellar_hook_control-like_C"/>
</dbReference>
<gene>
    <name evidence="3" type="ORF">JV16_00228</name>
</gene>
<dbReference type="AlphaFoldDB" id="A0A0D0HXW1"/>
<evidence type="ECO:0000259" key="2">
    <source>
        <dbReference type="Pfam" id="PF02120"/>
    </source>
</evidence>
<keyword evidence="3" id="KW-0969">Cilium</keyword>
<reference evidence="3 4" key="1">
    <citation type="submission" date="2015-01" db="EMBL/GenBank/DDBJ databases">
        <title>Genome sequence of Anoxybacillus ayderensis strain AB04.</title>
        <authorList>
            <person name="Belduz A.O."/>
            <person name="Canakci S."/>
            <person name="Chan K.-G."/>
            <person name="Kahar U.M."/>
            <person name="Yaakob A.S."/>
            <person name="Chan C.S."/>
            <person name="Goh K.M."/>
        </authorList>
    </citation>
    <scope>NUCLEOTIDE SEQUENCE [LARGE SCALE GENOMIC DNA]</scope>
    <source>
        <strain evidence="3 4">AB04</strain>
    </source>
</reference>
<name>A0A0D0HXW1_9BACL</name>
<dbReference type="CDD" id="cd17470">
    <property type="entry name" value="T3SS_Flik_C"/>
    <property type="match status" value="1"/>
</dbReference>
<dbReference type="InterPro" id="IPR038610">
    <property type="entry name" value="FliK-like_C_sf"/>
</dbReference>
<sequence length="457" mass="52744">MNIAPISSLTSFRGQQAQTTVQTNDGNAFAHLLLSLRQQSALQPSPEQHMVQSIDWEALQQWLTQLPDDVTYADADMLSNEMIQSFLSFLPEEVREKMVDRFSTSQPFETMFASENDRNEEDELALMMVLFQLEQKQQTIPEPIIEQVRTKMRTMFSMGDEQSSTMTAMLQNLIKEMNESDKRAIATSHTPDDRTLENLLKDAPFTSRLQEQRFDLKGAALLQGERVDSKGVALLQGQQVDSKGVALLQGQQVDSKDVGSLTQEKQAVQKQFTSLSQAQLLAQKEPTSLLQDRKQPIAPKYEHMLHVGQTNEHAPMELKTIDTTKDTPFVTQFERILRTSKLTQWKNGNTQMLIRLHPEHLGYVTIKLIQQKGKLTAKMITSTDAAKQLVEQHIHQLSHIVDHITVEKFHVFDEAKFRDHSFQQQKQQHQEQQKEQKKQHDESFDEWLKEWFDFEKR</sequence>
<evidence type="ECO:0000313" key="3">
    <source>
        <dbReference type="EMBL" id="KIP22548.1"/>
    </source>
</evidence>
<organism evidence="3 4">
    <name type="scientific">Anoxybacillus ayderensis</name>
    <dbReference type="NCBI Taxonomy" id="265546"/>
    <lineage>
        <taxon>Bacteria</taxon>
        <taxon>Bacillati</taxon>
        <taxon>Bacillota</taxon>
        <taxon>Bacilli</taxon>
        <taxon>Bacillales</taxon>
        <taxon>Anoxybacillaceae</taxon>
        <taxon>Anoxybacillus</taxon>
    </lineage>
</organism>
<feature type="region of interest" description="Disordered" evidence="1">
    <location>
        <begin position="420"/>
        <end position="442"/>
    </location>
</feature>
<feature type="compositionally biased region" description="Basic and acidic residues" evidence="1">
    <location>
        <begin position="428"/>
        <end position="442"/>
    </location>
</feature>
<dbReference type="Gene3D" id="3.30.750.140">
    <property type="match status" value="1"/>
</dbReference>
<keyword evidence="4" id="KW-1185">Reference proteome</keyword>
<dbReference type="RefSeq" id="WP_021094210.1">
    <property type="nucleotide sequence ID" value="NZ_ANOC01000009.1"/>
</dbReference>
<accession>A0A0D0HXW1</accession>
<dbReference type="PATRIC" id="fig|265546.4.peg.235"/>
<proteinExistence type="predicted"/>
<evidence type="ECO:0000256" key="1">
    <source>
        <dbReference type="SAM" id="MobiDB-lite"/>
    </source>
</evidence>
<dbReference type="EMBL" id="JXTG01000001">
    <property type="protein sequence ID" value="KIP22548.1"/>
    <property type="molecule type" value="Genomic_DNA"/>
</dbReference>